<evidence type="ECO:0000313" key="1">
    <source>
        <dbReference type="EMBL" id="SVD66659.1"/>
    </source>
</evidence>
<proteinExistence type="predicted"/>
<protein>
    <submittedName>
        <fullName evidence="1">Uncharacterized protein</fullName>
    </submittedName>
</protein>
<name>A0A382X712_9ZZZZ</name>
<dbReference type="AlphaFoldDB" id="A0A382X712"/>
<accession>A0A382X712</accession>
<gene>
    <name evidence="1" type="ORF">METZ01_LOCUS419513</name>
</gene>
<dbReference type="EMBL" id="UINC01165328">
    <property type="protein sequence ID" value="SVD66659.1"/>
    <property type="molecule type" value="Genomic_DNA"/>
</dbReference>
<reference evidence="1" key="1">
    <citation type="submission" date="2018-05" db="EMBL/GenBank/DDBJ databases">
        <authorList>
            <person name="Lanie J.A."/>
            <person name="Ng W.-L."/>
            <person name="Kazmierczak K.M."/>
            <person name="Andrzejewski T.M."/>
            <person name="Davidsen T.M."/>
            <person name="Wayne K.J."/>
            <person name="Tettelin H."/>
            <person name="Glass J.I."/>
            <person name="Rusch D."/>
            <person name="Podicherti R."/>
            <person name="Tsui H.-C.T."/>
            <person name="Winkler M.E."/>
        </authorList>
    </citation>
    <scope>NUCLEOTIDE SEQUENCE</scope>
</reference>
<organism evidence="1">
    <name type="scientific">marine metagenome</name>
    <dbReference type="NCBI Taxonomy" id="408172"/>
    <lineage>
        <taxon>unclassified sequences</taxon>
        <taxon>metagenomes</taxon>
        <taxon>ecological metagenomes</taxon>
    </lineage>
</organism>
<sequence>MHGGHFAKQYVTDYLEADLPTRIIDYRNAWLITDADLPVPAKYLSYEPVALDKWPTVITVAISMNGMDRIGYLGADPQYRVTYVMRTYVWTRASNAEQTTMG</sequence>
<feature type="non-terminal residue" evidence="1">
    <location>
        <position position="102"/>
    </location>
</feature>